<evidence type="ECO:0000259" key="1">
    <source>
        <dbReference type="Pfam" id="PF20032"/>
    </source>
</evidence>
<proteinExistence type="predicted"/>
<dbReference type="PROSITE" id="PS51257">
    <property type="entry name" value="PROKAR_LIPOPROTEIN"/>
    <property type="match status" value="1"/>
</dbReference>
<evidence type="ECO:0000313" key="3">
    <source>
        <dbReference type="Proteomes" id="UP000753908"/>
    </source>
</evidence>
<dbReference type="EMBL" id="JAHHIF010000025">
    <property type="protein sequence ID" value="MBW4546460.1"/>
    <property type="molecule type" value="Genomic_DNA"/>
</dbReference>
<dbReference type="AlphaFoldDB" id="A0A951PM27"/>
<reference evidence="2" key="1">
    <citation type="submission" date="2021-05" db="EMBL/GenBank/DDBJ databases">
        <authorList>
            <person name="Pietrasiak N."/>
            <person name="Ward R."/>
            <person name="Stajich J.E."/>
            <person name="Kurbessoian T."/>
        </authorList>
    </citation>
    <scope>NUCLEOTIDE SEQUENCE</scope>
    <source>
        <strain evidence="2">CPER-KK1</strain>
    </source>
</reference>
<sequence>MKKTFLYSFVGFFPVLLLSCEVFTKNSNSNYTTNSGTRSSATAQKTEIVKGKDLKGAQFNAVDEQGRKLNFQIKDVELDPKDSEKETYLYTVFYLDSADSQWKNLCTPDAENVAKAIPLTGSWDETGKHTESSDMITFGCTSGVLAKCIRMGYKPWKTVKGKSLRDYHQACTRMTRADYCGNGKSHTRDGTPINIYDELGIQKKSPNSEMVFEAAWNPDGATFINRPRWFETVSEIRQECPNKLKGRINESGSWTTAQKVKQNSPNSLLFNDSIVRKQD</sequence>
<comment type="caution">
    <text evidence="2">The sequence shown here is derived from an EMBL/GenBank/DDBJ whole genome shotgun (WGS) entry which is preliminary data.</text>
</comment>
<organism evidence="2 3">
    <name type="scientific">Symplocastrum torsivum CPER-KK1</name>
    <dbReference type="NCBI Taxonomy" id="450513"/>
    <lineage>
        <taxon>Bacteria</taxon>
        <taxon>Bacillati</taxon>
        <taxon>Cyanobacteriota</taxon>
        <taxon>Cyanophyceae</taxon>
        <taxon>Oscillatoriophycideae</taxon>
        <taxon>Oscillatoriales</taxon>
        <taxon>Microcoleaceae</taxon>
        <taxon>Symplocastrum</taxon>
    </lineage>
</organism>
<reference evidence="2" key="2">
    <citation type="journal article" date="2022" name="Microbiol. Resour. Announc.">
        <title>Metagenome Sequencing to Explore Phylogenomics of Terrestrial Cyanobacteria.</title>
        <authorList>
            <person name="Ward R.D."/>
            <person name="Stajich J.E."/>
            <person name="Johansen J.R."/>
            <person name="Huntemann M."/>
            <person name="Clum A."/>
            <person name="Foster B."/>
            <person name="Foster B."/>
            <person name="Roux S."/>
            <person name="Palaniappan K."/>
            <person name="Varghese N."/>
            <person name="Mukherjee S."/>
            <person name="Reddy T.B.K."/>
            <person name="Daum C."/>
            <person name="Copeland A."/>
            <person name="Chen I.A."/>
            <person name="Ivanova N.N."/>
            <person name="Kyrpides N.C."/>
            <person name="Shapiro N."/>
            <person name="Eloe-Fadrosh E.A."/>
            <person name="Pietrasiak N."/>
        </authorList>
    </citation>
    <scope>NUCLEOTIDE SEQUENCE</scope>
    <source>
        <strain evidence="2">CPER-KK1</strain>
    </source>
</reference>
<dbReference type="Proteomes" id="UP000753908">
    <property type="component" value="Unassembled WGS sequence"/>
</dbReference>
<dbReference type="InterPro" id="IPR045426">
    <property type="entry name" value="ADYC"/>
</dbReference>
<dbReference type="Pfam" id="PF20032">
    <property type="entry name" value="ADYC"/>
    <property type="match status" value="1"/>
</dbReference>
<gene>
    <name evidence="2" type="ORF">KME25_18735</name>
</gene>
<accession>A0A951PM27</accession>
<name>A0A951PM27_9CYAN</name>
<feature type="domain" description="ADYC" evidence="1">
    <location>
        <begin position="51"/>
        <end position="229"/>
    </location>
</feature>
<evidence type="ECO:0000313" key="2">
    <source>
        <dbReference type="EMBL" id="MBW4546460.1"/>
    </source>
</evidence>
<protein>
    <recommendedName>
        <fullName evidence="1">ADYC domain-containing protein</fullName>
    </recommendedName>
</protein>